<dbReference type="CDD" id="cd10918">
    <property type="entry name" value="CE4_NodB_like_5s_6s"/>
    <property type="match status" value="1"/>
</dbReference>
<dbReference type="PANTHER" id="PTHR34216">
    <property type="match status" value="1"/>
</dbReference>
<dbReference type="PROSITE" id="PS51677">
    <property type="entry name" value="NODB"/>
    <property type="match status" value="1"/>
</dbReference>
<dbReference type="InterPro" id="IPR051398">
    <property type="entry name" value="Polysacch_Deacetylase"/>
</dbReference>
<organism evidence="4 5">
    <name type="scientific">Streptococcus rupicaprae</name>
    <dbReference type="NCBI Taxonomy" id="759619"/>
    <lineage>
        <taxon>Bacteria</taxon>
        <taxon>Bacillati</taxon>
        <taxon>Bacillota</taxon>
        <taxon>Bacilli</taxon>
        <taxon>Lactobacillales</taxon>
        <taxon>Streptococcaceae</taxon>
        <taxon>Streptococcus</taxon>
    </lineage>
</organism>
<dbReference type="PANTHER" id="PTHR34216:SF3">
    <property type="entry name" value="POLY-BETA-1,6-N-ACETYL-D-GLUCOSAMINE N-DEACETYLASE"/>
    <property type="match status" value="1"/>
</dbReference>
<feature type="domain" description="NodB homology" evidence="3">
    <location>
        <begin position="74"/>
        <end position="244"/>
    </location>
</feature>
<dbReference type="RefSeq" id="WP_354366226.1">
    <property type="nucleotide sequence ID" value="NZ_JBEPLO010000035.1"/>
</dbReference>
<keyword evidence="5" id="KW-1185">Reference proteome</keyword>
<dbReference type="Pfam" id="PF01522">
    <property type="entry name" value="Polysacc_deac_1"/>
    <property type="match status" value="1"/>
</dbReference>
<reference evidence="4 5" key="1">
    <citation type="submission" date="2024-06" db="EMBL/GenBank/DDBJ databases">
        <title>Genomic Encyclopedia of Type Strains, Phase IV (KMG-IV): sequencing the most valuable type-strain genomes for metagenomic binning, comparative biology and taxonomic classification.</title>
        <authorList>
            <person name="Goeker M."/>
        </authorList>
    </citation>
    <scope>NUCLEOTIDE SEQUENCE [LARGE SCALE GENOMIC DNA]</scope>
    <source>
        <strain evidence="4 5">DSM 28303</strain>
    </source>
</reference>
<protein>
    <submittedName>
        <fullName evidence="4">Peptidoglycan/xylan/chitin deacetylase (PgdA/CDA1 family)</fullName>
    </submittedName>
</protein>
<comment type="caution">
    <text evidence="4">The sequence shown here is derived from an EMBL/GenBank/DDBJ whole genome shotgun (WGS) entry which is preliminary data.</text>
</comment>
<evidence type="ECO:0000256" key="2">
    <source>
        <dbReference type="ARBA" id="ARBA00022729"/>
    </source>
</evidence>
<proteinExistence type="predicted"/>
<dbReference type="InterPro" id="IPR011330">
    <property type="entry name" value="Glyco_hydro/deAcase_b/a-brl"/>
</dbReference>
<accession>A0ABV2FKP6</accession>
<dbReference type="Gene3D" id="3.20.20.370">
    <property type="entry name" value="Glycoside hydrolase/deacetylase"/>
    <property type="match status" value="1"/>
</dbReference>
<name>A0ABV2FKP6_9STRE</name>
<evidence type="ECO:0000313" key="5">
    <source>
        <dbReference type="Proteomes" id="UP001549122"/>
    </source>
</evidence>
<comment type="subcellular location">
    <subcellularLocation>
        <location evidence="1">Secreted</location>
    </subcellularLocation>
</comment>
<dbReference type="Proteomes" id="UP001549122">
    <property type="component" value="Unassembled WGS sequence"/>
</dbReference>
<evidence type="ECO:0000313" key="4">
    <source>
        <dbReference type="EMBL" id="MET3559141.1"/>
    </source>
</evidence>
<dbReference type="EMBL" id="JBEPLO010000035">
    <property type="protein sequence ID" value="MET3559141.1"/>
    <property type="molecule type" value="Genomic_DNA"/>
</dbReference>
<sequence>MLLVTGLTSPIGQTKIPVLVYHKVVEQPATDDPFEYPLSLFEVQMSYLKKEGYTTLSLADYKDILLGNQSAPAKPILLTFDDITADFYDNVLPILTANEQTATLFAVSDWVSATPEMEDWIDQPKYLTSSQLLELEQAGFAIQNHSKTHPHLGQLSLSDKEQELLTAKNRLEDLLKQDVTTIATPYGNHNADTLTVAKTLQTDLLFTGQTGIPSSELSDPYQLLRISLLQSLSFEEFLDFLLKH</sequence>
<evidence type="ECO:0000259" key="3">
    <source>
        <dbReference type="PROSITE" id="PS51677"/>
    </source>
</evidence>
<keyword evidence="2" id="KW-0732">Signal</keyword>
<gene>
    <name evidence="4" type="ORF">ABID29_002290</name>
</gene>
<dbReference type="InterPro" id="IPR002509">
    <property type="entry name" value="NODB_dom"/>
</dbReference>
<dbReference type="SUPFAM" id="SSF88713">
    <property type="entry name" value="Glycoside hydrolase/deacetylase"/>
    <property type="match status" value="1"/>
</dbReference>
<evidence type="ECO:0000256" key="1">
    <source>
        <dbReference type="ARBA" id="ARBA00004613"/>
    </source>
</evidence>